<dbReference type="EMBL" id="JBBXJM010000002">
    <property type="protein sequence ID" value="KAL1411616.1"/>
    <property type="molecule type" value="Genomic_DNA"/>
</dbReference>
<dbReference type="InterPro" id="IPR005607">
    <property type="entry name" value="BSD_dom"/>
</dbReference>
<dbReference type="GeneID" id="95983623"/>
<dbReference type="InterPro" id="IPR027079">
    <property type="entry name" value="Tfb1/GTF2H1"/>
</dbReference>
<evidence type="ECO:0000256" key="2">
    <source>
        <dbReference type="ARBA" id="ARBA00009448"/>
    </source>
</evidence>
<evidence type="ECO:0000259" key="8">
    <source>
        <dbReference type="PROSITE" id="PS50858"/>
    </source>
</evidence>
<feature type="region of interest" description="Disordered" evidence="7">
    <location>
        <begin position="124"/>
        <end position="159"/>
    </location>
</feature>
<evidence type="ECO:0000256" key="4">
    <source>
        <dbReference type="ARBA" id="ARBA00023015"/>
    </source>
</evidence>
<dbReference type="InterPro" id="IPR035925">
    <property type="entry name" value="BSD_dom_sf"/>
</dbReference>
<evidence type="ECO:0000256" key="3">
    <source>
        <dbReference type="ARBA" id="ARBA00022737"/>
    </source>
</evidence>
<keyword evidence="5" id="KW-0804">Transcription</keyword>
<dbReference type="Pfam" id="PF08567">
    <property type="entry name" value="PH_TFIIH"/>
    <property type="match status" value="1"/>
</dbReference>
<feature type="domain" description="BSD" evidence="8">
    <location>
        <begin position="249"/>
        <end position="301"/>
    </location>
</feature>
<dbReference type="Proteomes" id="UP001565368">
    <property type="component" value="Unassembled WGS sequence"/>
</dbReference>
<comment type="caution">
    <text evidence="9">The sequence shown here is derived from an EMBL/GenBank/DDBJ whole genome shotgun (WGS) entry which is preliminary data.</text>
</comment>
<feature type="compositionally biased region" description="Low complexity" evidence="7">
    <location>
        <begin position="124"/>
        <end position="144"/>
    </location>
</feature>
<keyword evidence="10" id="KW-1185">Reference proteome</keyword>
<dbReference type="PANTHER" id="PTHR12856">
    <property type="entry name" value="TRANSCRIPTION INITIATION FACTOR IIH-RELATED"/>
    <property type="match status" value="1"/>
</dbReference>
<dbReference type="Gene3D" id="2.30.29.30">
    <property type="entry name" value="Pleckstrin-homology domain (PH domain)/Phosphotyrosine-binding domain (PTB)"/>
    <property type="match status" value="1"/>
</dbReference>
<dbReference type="InterPro" id="IPR013876">
    <property type="entry name" value="TFIIH_BTF_p62_N"/>
</dbReference>
<protein>
    <submittedName>
        <fullName evidence="9">RNA polymerase II transcription factor B subunit 1</fullName>
    </submittedName>
</protein>
<name>A0ABR3QB59_9TREE</name>
<evidence type="ECO:0000313" key="10">
    <source>
        <dbReference type="Proteomes" id="UP001565368"/>
    </source>
</evidence>
<dbReference type="SUPFAM" id="SSF140383">
    <property type="entry name" value="BSD domain-like"/>
    <property type="match status" value="2"/>
</dbReference>
<evidence type="ECO:0000256" key="1">
    <source>
        <dbReference type="ARBA" id="ARBA00004123"/>
    </source>
</evidence>
<dbReference type="CDD" id="cd13229">
    <property type="entry name" value="PH_TFIIH"/>
    <property type="match status" value="1"/>
</dbReference>
<dbReference type="Gene3D" id="6.10.140.1200">
    <property type="match status" value="1"/>
</dbReference>
<dbReference type="SUPFAM" id="SSF50729">
    <property type="entry name" value="PH domain-like"/>
    <property type="match status" value="1"/>
</dbReference>
<evidence type="ECO:0000313" key="9">
    <source>
        <dbReference type="EMBL" id="KAL1411616.1"/>
    </source>
</evidence>
<dbReference type="InterPro" id="IPR011993">
    <property type="entry name" value="PH-like_dom_sf"/>
</dbReference>
<evidence type="ECO:0000256" key="6">
    <source>
        <dbReference type="ARBA" id="ARBA00023242"/>
    </source>
</evidence>
<dbReference type="Pfam" id="PF03909">
    <property type="entry name" value="BSD"/>
    <property type="match status" value="1"/>
</dbReference>
<keyword evidence="4" id="KW-0805">Transcription regulation</keyword>
<comment type="similarity">
    <text evidence="2">Belongs to the TFB1 family.</text>
</comment>
<dbReference type="SMART" id="SM00751">
    <property type="entry name" value="BSD"/>
    <property type="match status" value="2"/>
</dbReference>
<accession>A0ABR3QB59</accession>
<keyword evidence="6" id="KW-0539">Nucleus</keyword>
<evidence type="ECO:0000256" key="7">
    <source>
        <dbReference type="SAM" id="MobiDB-lite"/>
    </source>
</evidence>
<evidence type="ECO:0000256" key="5">
    <source>
        <dbReference type="ARBA" id="ARBA00023163"/>
    </source>
</evidence>
<dbReference type="PROSITE" id="PS50858">
    <property type="entry name" value="BSD"/>
    <property type="match status" value="1"/>
</dbReference>
<dbReference type="RefSeq" id="XP_069211560.1">
    <property type="nucleotide sequence ID" value="XM_069351174.1"/>
</dbReference>
<proteinExistence type="inferred from homology"/>
<comment type="subcellular location">
    <subcellularLocation>
        <location evidence="1">Nucleus</location>
    </subcellularLocation>
</comment>
<organism evidence="9 10">
    <name type="scientific">Vanrija albida</name>
    <dbReference type="NCBI Taxonomy" id="181172"/>
    <lineage>
        <taxon>Eukaryota</taxon>
        <taxon>Fungi</taxon>
        <taxon>Dikarya</taxon>
        <taxon>Basidiomycota</taxon>
        <taxon>Agaricomycotina</taxon>
        <taxon>Tremellomycetes</taxon>
        <taxon>Trichosporonales</taxon>
        <taxon>Trichosporonaceae</taxon>
        <taxon>Vanrija</taxon>
    </lineage>
</organism>
<sequence length="642" mass="69957">MATTSGTRRFEAIFKKVPGTLSVTATHVAWVPTTPGAMDRQSQALNRVTSMAASTAASPRVSLKLAFKDDVPAGGLLFTFTSADNRKDREAVQDMIIPFVAANRAPAAESSTASPAALSKPASAVATPAGATPASTPGTPSSVAKGKRKAKDGPALDEEARLRQTALRKKVVDGNATLRDLHKHLVLGKHISEDEFWEGREALLRARELEDTQLAGRASRILDDRFVTGADSKTFKGGTGRGVKSKATDNGSTTFSLTPAVVHEIFEEFPVVMDAFNKHVPDRVSNGVFWSRYFNSRLWEQHRASERKTATDDGTRPKDDIFDVYLEDPDWDPTPRKEMPSDVDRFLDLQATEEDHGDATTLRDVTMQAGRERTSLPLIRRFNDHSEKLLRAGKPKAGETVTTNGLPMVDSTIYDEIEYSDLLAPAAPAQIALEVADADKDADKEAANVIVPGKSDAELRELADGEADRVRSWDINFAEVSLPNPSHATASGPPPDDLKPLYDQFNFQREAQALAMKVVRDMHLASNKENEVYAPIPEGILEQMRICHISTNEFLRQYWSAVLPPPPGSLGAGTGGQTPSEREKRAAKMAKYLAGTEGRVNAIVNVAMTERFDPERVRSAMAPTLGAVNVALARERKRAKVV</sequence>
<reference evidence="9 10" key="1">
    <citation type="submission" date="2023-08" db="EMBL/GenBank/DDBJ databases">
        <title>Annotated Genome Sequence of Vanrija albida AlHP1.</title>
        <authorList>
            <person name="Herzog R."/>
        </authorList>
    </citation>
    <scope>NUCLEOTIDE SEQUENCE [LARGE SCALE GENOMIC DNA]</scope>
    <source>
        <strain evidence="9 10">AlHP1</strain>
    </source>
</reference>
<gene>
    <name evidence="9" type="primary">TFB1</name>
    <name evidence="9" type="ORF">Q8F55_002580</name>
</gene>
<keyword evidence="3" id="KW-0677">Repeat</keyword>